<dbReference type="AlphaFoldDB" id="A0A8J7WTX0"/>
<dbReference type="EMBL" id="JAGSXH010000146">
    <property type="protein sequence ID" value="MBS2966402.1"/>
    <property type="molecule type" value="Genomic_DNA"/>
</dbReference>
<keyword evidence="2" id="KW-0472">Membrane</keyword>
<proteinExistence type="predicted"/>
<evidence type="ECO:0000313" key="3">
    <source>
        <dbReference type="EMBL" id="MBS2966402.1"/>
    </source>
</evidence>
<gene>
    <name evidence="3" type="ORF">KGA66_25395</name>
</gene>
<keyword evidence="2" id="KW-1133">Transmembrane helix</keyword>
<accession>A0A8J7WTX0</accession>
<dbReference type="InterPro" id="IPR021424">
    <property type="entry name" value="PorA"/>
</dbReference>
<feature type="transmembrane region" description="Helical" evidence="2">
    <location>
        <begin position="301"/>
        <end position="326"/>
    </location>
</feature>
<dbReference type="Pfam" id="PF11271">
    <property type="entry name" value="PorA"/>
    <property type="match status" value="1"/>
</dbReference>
<evidence type="ECO:0000256" key="1">
    <source>
        <dbReference type="SAM" id="MobiDB-lite"/>
    </source>
</evidence>
<dbReference type="RefSeq" id="WP_211471437.1">
    <property type="nucleotide sequence ID" value="NZ_JAGSXH010000146.1"/>
</dbReference>
<keyword evidence="4" id="KW-1185">Reference proteome</keyword>
<name>A0A8J7WTX0_9ACTN</name>
<dbReference type="Proteomes" id="UP000677913">
    <property type="component" value="Unassembled WGS sequence"/>
</dbReference>
<evidence type="ECO:0000313" key="4">
    <source>
        <dbReference type="Proteomes" id="UP000677913"/>
    </source>
</evidence>
<reference evidence="3" key="1">
    <citation type="submission" date="2021-04" db="EMBL/GenBank/DDBJ databases">
        <title>Genome based classification of Actinospica acidithermotolerans sp. nov., an actinobacterium isolated from an Indonesian hot spring.</title>
        <authorList>
            <person name="Kusuma A.B."/>
            <person name="Putra K.E."/>
            <person name="Nafisah S."/>
            <person name="Loh J."/>
            <person name="Nouioui I."/>
            <person name="Goodfellow M."/>
        </authorList>
    </citation>
    <scope>NUCLEOTIDE SEQUENCE</scope>
    <source>
        <strain evidence="3">DSM 45618</strain>
    </source>
</reference>
<keyword evidence="2" id="KW-0812">Transmembrane</keyword>
<feature type="compositionally biased region" description="Pro residues" evidence="1">
    <location>
        <begin position="349"/>
        <end position="361"/>
    </location>
</feature>
<sequence>MRRSSIVLLVVGALLLAAAGVLRFAVYPQIDRLPSNYDRTATYSGSGSFLNPAAIASGNAANALLIDQPVTVTRRAKVTGTSGSTAVVSDQLTARLRNGTTVLSNVHVWAIDRGSMDAAPAPGGASADPHQGLTIGFPIGVQQRTYAYWDAGTQQAVPALFQRAEAFRGRSADVFTVTASGPLKDPKLLAALPASLPTSVLGAVASLLPPNVQSLLKSLGPALPAALALSYTSTTKLTGWIDAGTGLPLDVRQQQTVVAGLSLAGTTQPVLPVISYSIENTNDSINQAVHDATSAGVTLTLLGVTAPLVLLVLGVLVIAWAVWAALRPRRRPAASAGVSGAPAGGPRAPDSPDPPAGAPPV</sequence>
<comment type="caution">
    <text evidence="3">The sequence shown here is derived from an EMBL/GenBank/DDBJ whole genome shotgun (WGS) entry which is preliminary data.</text>
</comment>
<protein>
    <submittedName>
        <fullName evidence="3">DUF3068 domain-containing protein</fullName>
    </submittedName>
</protein>
<feature type="region of interest" description="Disordered" evidence="1">
    <location>
        <begin position="334"/>
        <end position="361"/>
    </location>
</feature>
<organism evidence="3 4">
    <name type="scientific">Actinocrinis puniceicyclus</name>
    <dbReference type="NCBI Taxonomy" id="977794"/>
    <lineage>
        <taxon>Bacteria</taxon>
        <taxon>Bacillati</taxon>
        <taxon>Actinomycetota</taxon>
        <taxon>Actinomycetes</taxon>
        <taxon>Catenulisporales</taxon>
        <taxon>Actinospicaceae</taxon>
        <taxon>Actinocrinis</taxon>
    </lineage>
</organism>
<feature type="compositionally biased region" description="Low complexity" evidence="1">
    <location>
        <begin position="334"/>
        <end position="348"/>
    </location>
</feature>
<evidence type="ECO:0000256" key="2">
    <source>
        <dbReference type="SAM" id="Phobius"/>
    </source>
</evidence>